<evidence type="ECO:0000313" key="7">
    <source>
        <dbReference type="EMBL" id="MBL4954273.1"/>
    </source>
</evidence>
<keyword evidence="2" id="KW-0805">Transcription regulation</keyword>
<keyword evidence="4" id="KW-0010">Activator</keyword>
<dbReference type="Pfam" id="PF03466">
    <property type="entry name" value="LysR_substrate"/>
    <property type="match status" value="1"/>
</dbReference>
<dbReference type="SUPFAM" id="SSF46785">
    <property type="entry name" value="Winged helix' DNA-binding domain"/>
    <property type="match status" value="1"/>
</dbReference>
<dbReference type="InterPro" id="IPR005119">
    <property type="entry name" value="LysR_subst-bd"/>
</dbReference>
<comment type="similarity">
    <text evidence="1">Belongs to the LysR transcriptional regulatory family.</text>
</comment>
<evidence type="ECO:0000256" key="2">
    <source>
        <dbReference type="ARBA" id="ARBA00023015"/>
    </source>
</evidence>
<feature type="domain" description="HTH lysR-type" evidence="6">
    <location>
        <begin position="1"/>
        <end position="58"/>
    </location>
</feature>
<feature type="non-terminal residue" evidence="7">
    <location>
        <position position="274"/>
    </location>
</feature>
<evidence type="ECO:0000256" key="5">
    <source>
        <dbReference type="ARBA" id="ARBA00023163"/>
    </source>
</evidence>
<organism evidence="7 8">
    <name type="scientific">Neobacillus paridis</name>
    <dbReference type="NCBI Taxonomy" id="2803862"/>
    <lineage>
        <taxon>Bacteria</taxon>
        <taxon>Bacillati</taxon>
        <taxon>Bacillota</taxon>
        <taxon>Bacilli</taxon>
        <taxon>Bacillales</taxon>
        <taxon>Bacillaceae</taxon>
        <taxon>Neobacillus</taxon>
    </lineage>
</organism>
<keyword evidence="8" id="KW-1185">Reference proteome</keyword>
<keyword evidence="5" id="KW-0804">Transcription</keyword>
<dbReference type="EMBL" id="JAESWB010000306">
    <property type="protein sequence ID" value="MBL4954273.1"/>
    <property type="molecule type" value="Genomic_DNA"/>
</dbReference>
<dbReference type="Gene3D" id="3.40.190.290">
    <property type="match status" value="1"/>
</dbReference>
<dbReference type="InterPro" id="IPR000847">
    <property type="entry name" value="LysR_HTH_N"/>
</dbReference>
<evidence type="ECO:0000256" key="3">
    <source>
        <dbReference type="ARBA" id="ARBA00023125"/>
    </source>
</evidence>
<name>A0ABS1TSX5_9BACI</name>
<dbReference type="Proteomes" id="UP000623967">
    <property type="component" value="Unassembled WGS sequence"/>
</dbReference>
<dbReference type="PANTHER" id="PTHR30293">
    <property type="entry name" value="TRANSCRIPTIONAL REGULATORY PROTEIN NAC-RELATED"/>
    <property type="match status" value="1"/>
</dbReference>
<dbReference type="PROSITE" id="PS50931">
    <property type="entry name" value="HTH_LYSR"/>
    <property type="match status" value="1"/>
</dbReference>
<dbReference type="SUPFAM" id="SSF53850">
    <property type="entry name" value="Periplasmic binding protein-like II"/>
    <property type="match status" value="1"/>
</dbReference>
<evidence type="ECO:0000256" key="1">
    <source>
        <dbReference type="ARBA" id="ARBA00009437"/>
    </source>
</evidence>
<proteinExistence type="inferred from homology"/>
<protein>
    <submittedName>
        <fullName evidence="7">LysR family transcriptional regulator</fullName>
    </submittedName>
</protein>
<keyword evidence="3" id="KW-0238">DNA-binding</keyword>
<evidence type="ECO:0000259" key="6">
    <source>
        <dbReference type="PROSITE" id="PS50931"/>
    </source>
</evidence>
<gene>
    <name evidence="7" type="ORF">JK635_19090</name>
</gene>
<evidence type="ECO:0000313" key="8">
    <source>
        <dbReference type="Proteomes" id="UP000623967"/>
    </source>
</evidence>
<reference evidence="7 8" key="1">
    <citation type="submission" date="2021-01" db="EMBL/GenBank/DDBJ databases">
        <title>Genome public.</title>
        <authorList>
            <person name="Liu C."/>
            <person name="Sun Q."/>
        </authorList>
    </citation>
    <scope>NUCLEOTIDE SEQUENCE [LARGE SCALE GENOMIC DNA]</scope>
    <source>
        <strain evidence="7 8">YIM B02564</strain>
    </source>
</reference>
<accession>A0ABS1TSX5</accession>
<evidence type="ECO:0000256" key="4">
    <source>
        <dbReference type="ARBA" id="ARBA00023159"/>
    </source>
</evidence>
<comment type="caution">
    <text evidence="7">The sequence shown here is derived from an EMBL/GenBank/DDBJ whole genome shotgun (WGS) entry which is preliminary data.</text>
</comment>
<dbReference type="InterPro" id="IPR036388">
    <property type="entry name" value="WH-like_DNA-bd_sf"/>
</dbReference>
<dbReference type="Gene3D" id="1.10.10.10">
    <property type="entry name" value="Winged helix-like DNA-binding domain superfamily/Winged helix DNA-binding domain"/>
    <property type="match status" value="1"/>
</dbReference>
<dbReference type="Pfam" id="PF00126">
    <property type="entry name" value="HTH_1"/>
    <property type="match status" value="1"/>
</dbReference>
<dbReference type="InterPro" id="IPR036390">
    <property type="entry name" value="WH_DNA-bd_sf"/>
</dbReference>
<dbReference type="PANTHER" id="PTHR30293:SF2">
    <property type="entry name" value="TRANSCRIPTIONAL ACTIVATOR PROTEIN NHAR"/>
    <property type="match status" value="1"/>
</dbReference>
<sequence>MNYKHLHYFWTVVRAGGVLRASEDLNLSPQTLSGQINLLEERLGRPLLKKVGRNVEPTETGRMVMQYADEIFTLGQEMEDALRGGKETPRAPMLKVGFVDSVPKLIAFHVLEPALRLEPTPRLQCPEGKLPALMAELAMRRVDLVISDVPLPGNLGIKAFTHLLGGSGIAFFASDKVLQRHGTNVRQARAKFPRSLQQLPMLLPATDSALRPRLDGWLRQHGIAPTIAAEFEDTALMKAFGREGLGVFPAPAVLAKEISRQFEVERLGAPNDLV</sequence>